<dbReference type="GO" id="GO:0008270">
    <property type="term" value="F:zinc ion binding"/>
    <property type="evidence" value="ECO:0007669"/>
    <property type="project" value="InterPro"/>
</dbReference>
<dbReference type="OrthoDB" id="7772923at2759"/>
<dbReference type="RefSeq" id="XP_040729566.1">
    <property type="nucleotide sequence ID" value="XM_040873056.1"/>
</dbReference>
<organism evidence="2 3">
    <name type="scientific">Talaromyces amestolkiae</name>
    <dbReference type="NCBI Taxonomy" id="1196081"/>
    <lineage>
        <taxon>Eukaryota</taxon>
        <taxon>Fungi</taxon>
        <taxon>Dikarya</taxon>
        <taxon>Ascomycota</taxon>
        <taxon>Pezizomycotina</taxon>
        <taxon>Eurotiomycetes</taxon>
        <taxon>Eurotiomycetidae</taxon>
        <taxon>Eurotiales</taxon>
        <taxon>Trichocomaceae</taxon>
        <taxon>Talaromyces</taxon>
        <taxon>Talaromyces sect. Talaromyces</taxon>
    </lineage>
</organism>
<dbReference type="NCBIfam" id="NF005085">
    <property type="entry name" value="PRK06520.1"/>
    <property type="match status" value="1"/>
</dbReference>
<gene>
    <name evidence="2" type="ORF">BHQ10_001061</name>
</gene>
<keyword evidence="3" id="KW-1185">Reference proteome</keyword>
<proteinExistence type="predicted"/>
<protein>
    <recommendedName>
        <fullName evidence="1">Cobalamin-independent methionine synthase MetE C-terminal/archaeal domain-containing protein</fullName>
    </recommendedName>
</protein>
<dbReference type="GeneID" id="63790278"/>
<name>A0A364KND5_TALAM</name>
<dbReference type="AlphaFoldDB" id="A0A364KND5"/>
<dbReference type="EMBL" id="MIKG01000001">
    <property type="protein sequence ID" value="RAO65049.1"/>
    <property type="molecule type" value="Genomic_DNA"/>
</dbReference>
<evidence type="ECO:0000313" key="2">
    <source>
        <dbReference type="EMBL" id="RAO65049.1"/>
    </source>
</evidence>
<dbReference type="InterPro" id="IPR002629">
    <property type="entry name" value="Met_Synth_C/arc"/>
</dbReference>
<accession>A0A364KND5</accession>
<dbReference type="PANTHER" id="PTHR43844:SF1">
    <property type="entry name" value="METHIONINE SYNTHASE"/>
    <property type="match status" value="1"/>
</dbReference>
<comment type="caution">
    <text evidence="2">The sequence shown here is derived from an EMBL/GenBank/DDBJ whole genome shotgun (WGS) entry which is preliminary data.</text>
</comment>
<dbReference type="InterPro" id="IPR038071">
    <property type="entry name" value="UROD/MetE-like_sf"/>
</dbReference>
<dbReference type="CDD" id="cd03311">
    <property type="entry name" value="CIMS_C_terminal_like"/>
    <property type="match status" value="1"/>
</dbReference>
<dbReference type="Gene3D" id="3.20.20.210">
    <property type="match status" value="1"/>
</dbReference>
<feature type="domain" description="Cobalamin-independent methionine synthase MetE C-terminal/archaeal" evidence="1">
    <location>
        <begin position="13"/>
        <end position="370"/>
    </location>
</feature>
<dbReference type="GO" id="GO:0009086">
    <property type="term" value="P:methionine biosynthetic process"/>
    <property type="evidence" value="ECO:0007669"/>
    <property type="project" value="InterPro"/>
</dbReference>
<dbReference type="Proteomes" id="UP000249363">
    <property type="component" value="Unassembled WGS sequence"/>
</dbReference>
<evidence type="ECO:0000313" key="3">
    <source>
        <dbReference type="Proteomes" id="UP000249363"/>
    </source>
</evidence>
<dbReference type="GO" id="GO:0003871">
    <property type="term" value="F:5-methyltetrahydropteroyltriglutamate-homocysteine S-methyltransferase activity"/>
    <property type="evidence" value="ECO:0007669"/>
    <property type="project" value="InterPro"/>
</dbReference>
<dbReference type="PANTHER" id="PTHR43844">
    <property type="entry name" value="METHIONINE SYNTHASE"/>
    <property type="match status" value="1"/>
</dbReference>
<dbReference type="Pfam" id="PF01717">
    <property type="entry name" value="Meth_synt_2"/>
    <property type="match status" value="1"/>
</dbReference>
<dbReference type="STRING" id="1196081.A0A364KND5"/>
<evidence type="ECO:0000259" key="1">
    <source>
        <dbReference type="Pfam" id="PF01717"/>
    </source>
</evidence>
<dbReference type="SUPFAM" id="SSF51726">
    <property type="entry name" value="UROD/MetE-like"/>
    <property type="match status" value="1"/>
</dbReference>
<reference evidence="2 3" key="1">
    <citation type="journal article" date="2017" name="Biotechnol. Biofuels">
        <title>Differential beta-glucosidase expression as a function of carbon source availability in Talaromyces amestolkiae: a genomic and proteomic approach.</title>
        <authorList>
            <person name="de Eugenio L.I."/>
            <person name="Mendez-Liter J.A."/>
            <person name="Nieto-Dominguez M."/>
            <person name="Alonso L."/>
            <person name="Gil-Munoz J."/>
            <person name="Barriuso J."/>
            <person name="Prieto A."/>
            <person name="Martinez M.J."/>
        </authorList>
    </citation>
    <scope>NUCLEOTIDE SEQUENCE [LARGE SCALE GENOMIC DNA]</scope>
    <source>
        <strain evidence="2 3">CIB</strain>
    </source>
</reference>
<sequence length="379" mass="43176">MVLPPGVYRADHVGSLLRPESLKIARLQFKNGEITSAEIKSQEDIYISDVVKKQLSHGLRSVTDGEFRRWSFHIDFLTQLGGVEYREDLATIKPKRDSPPRLFVTEKLYHPRAIQVNDFKFLQQAVRENSSSIIPGSAKVCIPAPTALHFRGGRENISREAYPNMEEFFGDLAKMWQLEIMDLYAAGCRFVQLDETNMVYLCDPFFRNAALERNEDPDQLPLQYAELINAAISQRPADMKIGIHLCRGNYRSQWFATGGYEPIAEVLFQKINVDVYFLEFDDERSGGFEPLRFLPADKIAVLGLMTSKRPSLEDKEIVISRLHEAAKYCPGGLDQLCLSHQCGFSSSVEGNELTIEDQWKKISLMVDIAKCVWNEDLSR</sequence>